<evidence type="ECO:0000256" key="4">
    <source>
        <dbReference type="ARBA" id="ARBA00023125"/>
    </source>
</evidence>
<dbReference type="InterPro" id="IPR036388">
    <property type="entry name" value="WH-like_DNA-bd_sf"/>
</dbReference>
<dbReference type="RefSeq" id="WP_246016885.1">
    <property type="nucleotide sequence ID" value="NZ_QRDZ01000031.1"/>
</dbReference>
<reference evidence="8 9" key="1">
    <citation type="submission" date="2018-07" db="EMBL/GenBank/DDBJ databases">
        <title>Genomic Encyclopedia of Type Strains, Phase III (KMG-III): the genomes of soil and plant-associated and newly described type strains.</title>
        <authorList>
            <person name="Whitman W."/>
        </authorList>
    </citation>
    <scope>NUCLEOTIDE SEQUENCE [LARGE SCALE GENOMIC DNA]</scope>
    <source>
        <strain evidence="8 9">CECT 7287</strain>
    </source>
</reference>
<dbReference type="AlphaFoldDB" id="A0A3D9ICS3"/>
<evidence type="ECO:0000256" key="2">
    <source>
        <dbReference type="ARBA" id="ARBA00023015"/>
    </source>
</evidence>
<dbReference type="SUPFAM" id="SSF88946">
    <property type="entry name" value="Sigma2 domain of RNA polymerase sigma factors"/>
    <property type="match status" value="1"/>
</dbReference>
<dbReference type="Pfam" id="PF04545">
    <property type="entry name" value="Sigma70_r4"/>
    <property type="match status" value="1"/>
</dbReference>
<dbReference type="InterPro" id="IPR007630">
    <property type="entry name" value="RNA_pol_sigma70_r4"/>
</dbReference>
<organism evidence="8 9">
    <name type="scientific">Cohnella phaseoli</name>
    <dbReference type="NCBI Taxonomy" id="456490"/>
    <lineage>
        <taxon>Bacteria</taxon>
        <taxon>Bacillati</taxon>
        <taxon>Bacillota</taxon>
        <taxon>Bacilli</taxon>
        <taxon>Bacillales</taxon>
        <taxon>Paenibacillaceae</taxon>
        <taxon>Cohnella</taxon>
    </lineage>
</organism>
<dbReference type="InterPro" id="IPR013324">
    <property type="entry name" value="RNA_pol_sigma_r3/r4-like"/>
</dbReference>
<proteinExistence type="inferred from homology"/>
<keyword evidence="2" id="KW-0805">Transcription regulation</keyword>
<keyword evidence="3" id="KW-0731">Sigma factor</keyword>
<dbReference type="InterPro" id="IPR007627">
    <property type="entry name" value="RNA_pol_sigma70_r2"/>
</dbReference>
<evidence type="ECO:0000256" key="5">
    <source>
        <dbReference type="ARBA" id="ARBA00023163"/>
    </source>
</evidence>
<keyword evidence="5" id="KW-0804">Transcription</keyword>
<protein>
    <submittedName>
        <fullName evidence="8">RNA polymerase sigma-70 factor (ECF subfamily)</fullName>
    </submittedName>
</protein>
<dbReference type="Pfam" id="PF04542">
    <property type="entry name" value="Sigma70_r2"/>
    <property type="match status" value="1"/>
</dbReference>
<evidence type="ECO:0000259" key="6">
    <source>
        <dbReference type="Pfam" id="PF04542"/>
    </source>
</evidence>
<keyword evidence="9" id="KW-1185">Reference proteome</keyword>
<comment type="caution">
    <text evidence="8">The sequence shown here is derived from an EMBL/GenBank/DDBJ whole genome shotgun (WGS) entry which is preliminary data.</text>
</comment>
<feature type="domain" description="RNA polymerase sigma-70 region 2" evidence="6">
    <location>
        <begin position="32"/>
        <end position="100"/>
    </location>
</feature>
<dbReference type="Gene3D" id="1.10.1740.10">
    <property type="match status" value="1"/>
</dbReference>
<evidence type="ECO:0000256" key="3">
    <source>
        <dbReference type="ARBA" id="ARBA00023082"/>
    </source>
</evidence>
<dbReference type="GO" id="GO:0016987">
    <property type="term" value="F:sigma factor activity"/>
    <property type="evidence" value="ECO:0007669"/>
    <property type="project" value="UniProtKB-KW"/>
</dbReference>
<dbReference type="InterPro" id="IPR014284">
    <property type="entry name" value="RNA_pol_sigma-70_dom"/>
</dbReference>
<dbReference type="NCBIfam" id="TIGR02937">
    <property type="entry name" value="sigma70-ECF"/>
    <property type="match status" value="1"/>
</dbReference>
<name>A0A3D9ICS3_9BACL</name>
<comment type="similarity">
    <text evidence="1">Belongs to the sigma-70 factor family. ECF subfamily.</text>
</comment>
<dbReference type="Gene3D" id="1.10.10.10">
    <property type="entry name" value="Winged helix-like DNA-binding domain superfamily/Winged helix DNA-binding domain"/>
    <property type="match status" value="1"/>
</dbReference>
<feature type="domain" description="RNA polymerase sigma-70 region 4" evidence="7">
    <location>
        <begin position="139"/>
        <end position="187"/>
    </location>
</feature>
<dbReference type="Proteomes" id="UP000256977">
    <property type="component" value="Unassembled WGS sequence"/>
</dbReference>
<dbReference type="SUPFAM" id="SSF88659">
    <property type="entry name" value="Sigma3 and sigma4 domains of RNA polymerase sigma factors"/>
    <property type="match status" value="1"/>
</dbReference>
<dbReference type="PANTHER" id="PTHR43133">
    <property type="entry name" value="RNA POLYMERASE ECF-TYPE SIGMA FACTO"/>
    <property type="match status" value="1"/>
</dbReference>
<keyword evidence="4" id="KW-0238">DNA-binding</keyword>
<dbReference type="GO" id="GO:0003677">
    <property type="term" value="F:DNA binding"/>
    <property type="evidence" value="ECO:0007669"/>
    <property type="project" value="UniProtKB-KW"/>
</dbReference>
<gene>
    <name evidence="8" type="ORF">DFP98_13175</name>
</gene>
<evidence type="ECO:0000259" key="7">
    <source>
        <dbReference type="Pfam" id="PF04545"/>
    </source>
</evidence>
<dbReference type="InterPro" id="IPR039425">
    <property type="entry name" value="RNA_pol_sigma-70-like"/>
</dbReference>
<dbReference type="PANTHER" id="PTHR43133:SF62">
    <property type="entry name" value="RNA POLYMERASE SIGMA FACTOR SIGZ"/>
    <property type="match status" value="1"/>
</dbReference>
<evidence type="ECO:0000313" key="8">
    <source>
        <dbReference type="EMBL" id="RED59481.1"/>
    </source>
</evidence>
<sequence>MGTNSGRPGCQDLFELFALMRDGSMEAFDRFYGQAAPLVMGIAGKLLGGDRMEMEDVCHDVLLTVISQPEKYSPERGSVEAWLAVLTKSRCMDRLRKRRRIVLEQREAPFEQRYAWAGETALPEQRVMAKMEGEALRQALSELDGVQRRTLAEVYYSHRTRKELAEAWQVPVGTIKSRVRYGLNHLSKAMERLGWSNGSKGGG</sequence>
<dbReference type="InterPro" id="IPR013325">
    <property type="entry name" value="RNA_pol_sigma_r2"/>
</dbReference>
<evidence type="ECO:0000313" key="9">
    <source>
        <dbReference type="Proteomes" id="UP000256977"/>
    </source>
</evidence>
<evidence type="ECO:0000256" key="1">
    <source>
        <dbReference type="ARBA" id="ARBA00010641"/>
    </source>
</evidence>
<dbReference type="EMBL" id="QRDZ01000031">
    <property type="protein sequence ID" value="RED59481.1"/>
    <property type="molecule type" value="Genomic_DNA"/>
</dbReference>
<dbReference type="GO" id="GO:0006352">
    <property type="term" value="P:DNA-templated transcription initiation"/>
    <property type="evidence" value="ECO:0007669"/>
    <property type="project" value="InterPro"/>
</dbReference>
<accession>A0A3D9ICS3</accession>